<protein>
    <submittedName>
        <fullName evidence="3">Uncharacterized protein</fullName>
    </submittedName>
</protein>
<evidence type="ECO:0000313" key="3">
    <source>
        <dbReference type="EMBL" id="KAF0322286.1"/>
    </source>
</evidence>
<evidence type="ECO:0000256" key="1">
    <source>
        <dbReference type="SAM" id="MobiDB-lite"/>
    </source>
</evidence>
<reference evidence="3 4" key="1">
    <citation type="submission" date="2019-12" db="EMBL/GenBank/DDBJ databases">
        <title>A genome sequence resource for the geographically widespread anthracnose pathogen Colletotrichum asianum.</title>
        <authorList>
            <person name="Meng Y."/>
        </authorList>
    </citation>
    <scope>NUCLEOTIDE SEQUENCE [LARGE SCALE GENOMIC DNA]</scope>
    <source>
        <strain evidence="3 4">ICMP 18580</strain>
    </source>
</reference>
<organism evidence="3 4">
    <name type="scientific">Colletotrichum asianum</name>
    <dbReference type="NCBI Taxonomy" id="702518"/>
    <lineage>
        <taxon>Eukaryota</taxon>
        <taxon>Fungi</taxon>
        <taxon>Dikarya</taxon>
        <taxon>Ascomycota</taxon>
        <taxon>Pezizomycotina</taxon>
        <taxon>Sordariomycetes</taxon>
        <taxon>Hypocreomycetidae</taxon>
        <taxon>Glomerellales</taxon>
        <taxon>Glomerellaceae</taxon>
        <taxon>Colletotrichum</taxon>
        <taxon>Colletotrichum gloeosporioides species complex</taxon>
    </lineage>
</organism>
<keyword evidence="2" id="KW-0732">Signal</keyword>
<keyword evidence="4" id="KW-1185">Reference proteome</keyword>
<dbReference type="AlphaFoldDB" id="A0A8H3ZQD1"/>
<dbReference type="OrthoDB" id="4833371at2759"/>
<comment type="caution">
    <text evidence="3">The sequence shown here is derived from an EMBL/GenBank/DDBJ whole genome shotgun (WGS) entry which is preliminary data.</text>
</comment>
<gene>
    <name evidence="3" type="ORF">GQ607_010575</name>
</gene>
<dbReference type="Proteomes" id="UP000434172">
    <property type="component" value="Unassembled WGS sequence"/>
</dbReference>
<proteinExistence type="predicted"/>
<dbReference type="EMBL" id="WOWK01000063">
    <property type="protein sequence ID" value="KAF0322286.1"/>
    <property type="molecule type" value="Genomic_DNA"/>
</dbReference>
<evidence type="ECO:0000256" key="2">
    <source>
        <dbReference type="SAM" id="SignalP"/>
    </source>
</evidence>
<feature type="signal peptide" evidence="2">
    <location>
        <begin position="1"/>
        <end position="19"/>
    </location>
</feature>
<feature type="compositionally biased region" description="Polar residues" evidence="1">
    <location>
        <begin position="44"/>
        <end position="55"/>
    </location>
</feature>
<feature type="region of interest" description="Disordered" evidence="1">
    <location>
        <begin position="33"/>
        <end position="62"/>
    </location>
</feature>
<name>A0A8H3ZQD1_9PEZI</name>
<feature type="chain" id="PRO_5034965002" evidence="2">
    <location>
        <begin position="20"/>
        <end position="173"/>
    </location>
</feature>
<sequence>MHFTVFTIALASLARVAIAGVAVAPRSDISLFPRAPQAPAPAKGTSTKVATTPETSDPHDNFDPKVIIGGTVQCLAATAPSKNDQLIAELSICGGIKAPINNCPGTEQKSTGTSGKALWTLEAAAGMKINIFKGRWEECCNAGRATCKGKAFSLQCENGTDAGNPVTITLSSV</sequence>
<evidence type="ECO:0000313" key="4">
    <source>
        <dbReference type="Proteomes" id="UP000434172"/>
    </source>
</evidence>
<accession>A0A8H3ZQD1</accession>